<keyword evidence="1" id="KW-0732">Signal</keyword>
<organism evidence="2 3">
    <name type="scientific">Kaistia dalseonensis</name>
    <dbReference type="NCBI Taxonomy" id="410840"/>
    <lineage>
        <taxon>Bacteria</taxon>
        <taxon>Pseudomonadati</taxon>
        <taxon>Pseudomonadota</taxon>
        <taxon>Alphaproteobacteria</taxon>
        <taxon>Hyphomicrobiales</taxon>
        <taxon>Kaistiaceae</taxon>
        <taxon>Kaistia</taxon>
    </lineage>
</organism>
<dbReference type="Proteomes" id="UP001241603">
    <property type="component" value="Unassembled WGS sequence"/>
</dbReference>
<comment type="caution">
    <text evidence="2">The sequence shown here is derived from an EMBL/GenBank/DDBJ whole genome shotgun (WGS) entry which is preliminary data.</text>
</comment>
<name>A0ABU0H9Q7_9HYPH</name>
<gene>
    <name evidence="2" type="ORF">QO014_003456</name>
</gene>
<accession>A0ABU0H9Q7</accession>
<sequence>MLKYFLAAAISVAGIAAAHGQSIPLGREGAKGVIVWKDNDSYSEAMTLIRAGVHRTNPQMLNRLVSCYVPKGTAAVVVDGGWLSSTVLIIAGASEGCRGIVPNEELPKQP</sequence>
<feature type="signal peptide" evidence="1">
    <location>
        <begin position="1"/>
        <end position="18"/>
    </location>
</feature>
<evidence type="ECO:0000313" key="3">
    <source>
        <dbReference type="Proteomes" id="UP001241603"/>
    </source>
</evidence>
<feature type="chain" id="PRO_5045684613" evidence="1">
    <location>
        <begin position="19"/>
        <end position="110"/>
    </location>
</feature>
<protein>
    <submittedName>
        <fullName evidence="2">Uncharacterized protein</fullName>
    </submittedName>
</protein>
<proteinExistence type="predicted"/>
<dbReference type="EMBL" id="JAUSVO010000005">
    <property type="protein sequence ID" value="MDQ0439055.1"/>
    <property type="molecule type" value="Genomic_DNA"/>
</dbReference>
<evidence type="ECO:0000313" key="2">
    <source>
        <dbReference type="EMBL" id="MDQ0439055.1"/>
    </source>
</evidence>
<reference evidence="2 3" key="1">
    <citation type="submission" date="2023-07" db="EMBL/GenBank/DDBJ databases">
        <title>Genomic Encyclopedia of Type Strains, Phase IV (KMG-IV): sequencing the most valuable type-strain genomes for metagenomic binning, comparative biology and taxonomic classification.</title>
        <authorList>
            <person name="Goeker M."/>
        </authorList>
    </citation>
    <scope>NUCLEOTIDE SEQUENCE [LARGE SCALE GENOMIC DNA]</scope>
    <source>
        <strain evidence="2 3">B6-8</strain>
    </source>
</reference>
<evidence type="ECO:0000256" key="1">
    <source>
        <dbReference type="SAM" id="SignalP"/>
    </source>
</evidence>
<keyword evidence="3" id="KW-1185">Reference proteome</keyword>